<keyword evidence="2" id="KW-1185">Reference proteome</keyword>
<organism evidence="1 2">
    <name type="scientific">Neophaeococcomyces mojaviensis</name>
    <dbReference type="NCBI Taxonomy" id="3383035"/>
    <lineage>
        <taxon>Eukaryota</taxon>
        <taxon>Fungi</taxon>
        <taxon>Dikarya</taxon>
        <taxon>Ascomycota</taxon>
        <taxon>Pezizomycotina</taxon>
        <taxon>Eurotiomycetes</taxon>
        <taxon>Chaetothyriomycetidae</taxon>
        <taxon>Chaetothyriales</taxon>
        <taxon>Chaetothyriales incertae sedis</taxon>
        <taxon>Neophaeococcomyces</taxon>
    </lineage>
</organism>
<gene>
    <name evidence="1" type="ORF">H2198_004033</name>
</gene>
<evidence type="ECO:0000313" key="2">
    <source>
        <dbReference type="Proteomes" id="UP001172386"/>
    </source>
</evidence>
<sequence>MALWYALHYRSKGQYKDFDPSPLFIWFWAKCLGAEDSKAHGWSKEGETIAEGYPEIFGMHIHQKKVKNDGGKDEWNDEWNPFKPEFYDKEGDRLGLKKPPAPPEKLEGE</sequence>
<dbReference type="Proteomes" id="UP001172386">
    <property type="component" value="Unassembled WGS sequence"/>
</dbReference>
<dbReference type="EMBL" id="JAPDRQ010000058">
    <property type="protein sequence ID" value="KAJ9657837.1"/>
    <property type="molecule type" value="Genomic_DNA"/>
</dbReference>
<protein>
    <submittedName>
        <fullName evidence="1">Uncharacterized protein</fullName>
    </submittedName>
</protein>
<comment type="caution">
    <text evidence="1">The sequence shown here is derived from an EMBL/GenBank/DDBJ whole genome shotgun (WGS) entry which is preliminary data.</text>
</comment>
<reference evidence="1" key="1">
    <citation type="submission" date="2022-10" db="EMBL/GenBank/DDBJ databases">
        <title>Culturing micro-colonial fungi from biological soil crusts in the Mojave desert and describing Neophaeococcomyces mojavensis, and introducing the new genera and species Taxawa tesnikishii.</title>
        <authorList>
            <person name="Kurbessoian T."/>
            <person name="Stajich J.E."/>
        </authorList>
    </citation>
    <scope>NUCLEOTIDE SEQUENCE</scope>
    <source>
        <strain evidence="1">JES_112</strain>
    </source>
</reference>
<accession>A0ACC3A9M4</accession>
<evidence type="ECO:0000313" key="1">
    <source>
        <dbReference type="EMBL" id="KAJ9657837.1"/>
    </source>
</evidence>
<name>A0ACC3A9M4_9EURO</name>
<proteinExistence type="predicted"/>